<keyword evidence="1" id="KW-0460">Magnesium</keyword>
<comment type="caution">
    <text evidence="3">The sequence shown here is derived from an EMBL/GenBank/DDBJ whole genome shotgun (WGS) entry which is preliminary data.</text>
</comment>
<reference evidence="3 4" key="1">
    <citation type="submission" date="2024-11" db="EMBL/GenBank/DDBJ databases">
        <title>A near-complete genome assembly of Cinchona calisaya.</title>
        <authorList>
            <person name="Lian D.C."/>
            <person name="Zhao X.W."/>
            <person name="Wei L."/>
        </authorList>
    </citation>
    <scope>NUCLEOTIDE SEQUENCE [LARGE SCALE GENOMIC DNA]</scope>
    <source>
        <tissue evidence="3">Nenye</tissue>
    </source>
</reference>
<dbReference type="InterPro" id="IPR036965">
    <property type="entry name" value="Terpene_synth_N_sf"/>
</dbReference>
<accession>A0ABD2ZAU5</accession>
<dbReference type="Gene3D" id="1.10.600.10">
    <property type="entry name" value="Farnesyl Diphosphate Synthase"/>
    <property type="match status" value="1"/>
</dbReference>
<name>A0ABD2ZAU5_9GENT</name>
<protein>
    <recommendedName>
        <fullName evidence="2">Terpene synthase N-terminal domain-containing protein</fullName>
    </recommendedName>
</protein>
<feature type="domain" description="Terpene synthase N-terminal" evidence="2">
    <location>
        <begin position="2"/>
        <end position="71"/>
    </location>
</feature>
<dbReference type="InterPro" id="IPR050148">
    <property type="entry name" value="Terpene_synthase-like"/>
</dbReference>
<proteinExistence type="predicted"/>
<dbReference type="Pfam" id="PF01397">
    <property type="entry name" value="Terpene_synth"/>
    <property type="match status" value="1"/>
</dbReference>
<gene>
    <name evidence="3" type="ORF">ACH5RR_022384</name>
</gene>
<evidence type="ECO:0000256" key="1">
    <source>
        <dbReference type="ARBA" id="ARBA00022842"/>
    </source>
</evidence>
<dbReference type="SUPFAM" id="SSF48239">
    <property type="entry name" value="Terpenoid cyclases/Protein prenyltransferases"/>
    <property type="match status" value="1"/>
</dbReference>
<dbReference type="InterPro" id="IPR008930">
    <property type="entry name" value="Terpenoid_cyclase/PrenylTrfase"/>
</dbReference>
<keyword evidence="4" id="KW-1185">Reference proteome</keyword>
<dbReference type="EMBL" id="JBJUIK010000010">
    <property type="protein sequence ID" value="KAL3515482.1"/>
    <property type="molecule type" value="Genomic_DNA"/>
</dbReference>
<evidence type="ECO:0000313" key="3">
    <source>
        <dbReference type="EMBL" id="KAL3515482.1"/>
    </source>
</evidence>
<organism evidence="3 4">
    <name type="scientific">Cinchona calisaya</name>
    <dbReference type="NCBI Taxonomy" id="153742"/>
    <lineage>
        <taxon>Eukaryota</taxon>
        <taxon>Viridiplantae</taxon>
        <taxon>Streptophyta</taxon>
        <taxon>Embryophyta</taxon>
        <taxon>Tracheophyta</taxon>
        <taxon>Spermatophyta</taxon>
        <taxon>Magnoliopsida</taxon>
        <taxon>eudicotyledons</taxon>
        <taxon>Gunneridae</taxon>
        <taxon>Pentapetalae</taxon>
        <taxon>asterids</taxon>
        <taxon>lamiids</taxon>
        <taxon>Gentianales</taxon>
        <taxon>Rubiaceae</taxon>
        <taxon>Cinchonoideae</taxon>
        <taxon>Cinchoneae</taxon>
        <taxon>Cinchona</taxon>
    </lineage>
</organism>
<evidence type="ECO:0000313" key="4">
    <source>
        <dbReference type="Proteomes" id="UP001630127"/>
    </source>
</evidence>
<evidence type="ECO:0000259" key="2">
    <source>
        <dbReference type="Pfam" id="PF01397"/>
    </source>
</evidence>
<dbReference type="InterPro" id="IPR001906">
    <property type="entry name" value="Terpene_synth_N"/>
</dbReference>
<dbReference type="Gene3D" id="1.50.10.130">
    <property type="entry name" value="Terpene synthase, N-terminal domain"/>
    <property type="match status" value="1"/>
</dbReference>
<dbReference type="PANTHER" id="PTHR31225">
    <property type="entry name" value="OS04G0344100 PROTEIN-RELATED"/>
    <property type="match status" value="1"/>
</dbReference>
<dbReference type="AlphaFoldDB" id="A0ABD2ZAU5"/>
<dbReference type="PANTHER" id="PTHR31225:SF9">
    <property type="entry name" value="TERPENE SYNTHASE 10"/>
    <property type="match status" value="1"/>
</dbReference>
<dbReference type="Proteomes" id="UP001630127">
    <property type="component" value="Unassembled WGS sequence"/>
</dbReference>
<sequence length="119" mass="14101">MNEDGEFDESLCDDMKGMLNLYEACFLSLEGEINLDLAREFTTKHLKNYLDNKQNIDDDQNLMSSLVYHALELPLWWRFPRIEAIWYIDAYERSSNMNPIMLELAKLDLTLFKQLISRT</sequence>
<dbReference type="InterPro" id="IPR008949">
    <property type="entry name" value="Isoprenoid_synthase_dom_sf"/>
</dbReference>